<protein>
    <submittedName>
        <fullName evidence="6">Related to 2,5-diketo-D-gluconic acid reductase</fullName>
    </submittedName>
</protein>
<dbReference type="CDD" id="cd19071">
    <property type="entry name" value="AKR_AKR1-5-like"/>
    <property type="match status" value="1"/>
</dbReference>
<dbReference type="InterPro" id="IPR023210">
    <property type="entry name" value="NADP_OxRdtase_dom"/>
</dbReference>
<dbReference type="Pfam" id="PF00248">
    <property type="entry name" value="Aldo_ket_red"/>
    <property type="match status" value="1"/>
</dbReference>
<evidence type="ECO:0000256" key="2">
    <source>
        <dbReference type="PIRSR" id="PIRSR000097-1"/>
    </source>
</evidence>
<comment type="caution">
    <text evidence="6">The sequence shown here is derived from an EMBL/GenBank/DDBJ whole genome shotgun (WGS) entry which is preliminary data.</text>
</comment>
<dbReference type="PANTHER" id="PTHR43827">
    <property type="entry name" value="2,5-DIKETO-D-GLUCONIC ACID REDUCTASE"/>
    <property type="match status" value="1"/>
</dbReference>
<evidence type="ECO:0000256" key="1">
    <source>
        <dbReference type="ARBA" id="ARBA00023002"/>
    </source>
</evidence>
<name>I2FRM9_USTHO</name>
<keyword evidence="7" id="KW-1185">Reference proteome</keyword>
<dbReference type="Proteomes" id="UP000006174">
    <property type="component" value="Unassembled WGS sequence"/>
</dbReference>
<sequence length="288" mass="32675">MAFTGKLSLSSKAKLSDGNLIPRLGLGVYEMSDQEASPAVTWALEAGYRHFDCAEWYYNEASVGSSITQFLSRPGCPIDRSDIFYCSKLQSNNGYESAKRSIEASLKKCGLGYIDLYLIHSPYGGKKRRWQCWKAIEEAKDKGLIKSVAVSNYGERHIRELLESKPKHRPTVNQCDLHPFMARKELVEYCESEGILLECWGPLVRAERFHHPAIMELAKKHSVTSAQPLLFATSIYHKLGTDRIPSSWQIPKSVSKQRIIENADVYGFELDDQDMDKLLSLDQYLVTE</sequence>
<dbReference type="HOGENOM" id="CLU_023205_0_1_1"/>
<evidence type="ECO:0000313" key="7">
    <source>
        <dbReference type="Proteomes" id="UP000006174"/>
    </source>
</evidence>
<dbReference type="PANTHER" id="PTHR43827:SF13">
    <property type="entry name" value="ALDO_KETO REDUCTASE FAMILY PROTEIN"/>
    <property type="match status" value="1"/>
</dbReference>
<dbReference type="PRINTS" id="PR00069">
    <property type="entry name" value="ALDKETRDTASE"/>
</dbReference>
<feature type="domain" description="NADP-dependent oxidoreductase" evidence="5">
    <location>
        <begin position="29"/>
        <end position="277"/>
    </location>
</feature>
<reference evidence="6 7" key="1">
    <citation type="journal article" date="2012" name="Plant Cell">
        <title>Genome comparison of barley and maize smut fungi reveals targeted loss of RNA silencing components and species-specific presence of transposable elements.</title>
        <authorList>
            <person name="Laurie J.D."/>
            <person name="Ali S."/>
            <person name="Linning R."/>
            <person name="Mannhaupt G."/>
            <person name="Wong P."/>
            <person name="Gueldener U."/>
            <person name="Muensterkoetter M."/>
            <person name="Moore R."/>
            <person name="Kahmann R."/>
            <person name="Bakkeren G."/>
            <person name="Schirawski J."/>
        </authorList>
    </citation>
    <scope>NUCLEOTIDE SEQUENCE [LARGE SCALE GENOMIC DNA]</scope>
    <source>
        <strain evidence="7">Uh4875-4</strain>
    </source>
</reference>
<dbReference type="Gene3D" id="3.20.20.100">
    <property type="entry name" value="NADP-dependent oxidoreductase domain"/>
    <property type="match status" value="1"/>
</dbReference>
<dbReference type="STRING" id="1128400.I2FRM9"/>
<evidence type="ECO:0000256" key="4">
    <source>
        <dbReference type="PIRSR" id="PIRSR000097-3"/>
    </source>
</evidence>
<dbReference type="AlphaFoldDB" id="I2FRM9"/>
<dbReference type="SUPFAM" id="SSF51430">
    <property type="entry name" value="NAD(P)-linked oxidoreductase"/>
    <property type="match status" value="1"/>
</dbReference>
<accession>I2FRM9</accession>
<evidence type="ECO:0000259" key="5">
    <source>
        <dbReference type="Pfam" id="PF00248"/>
    </source>
</evidence>
<feature type="site" description="Lowers pKa of active site Tyr" evidence="4">
    <location>
        <position position="88"/>
    </location>
</feature>
<evidence type="ECO:0000256" key="3">
    <source>
        <dbReference type="PIRSR" id="PIRSR000097-2"/>
    </source>
</evidence>
<dbReference type="PROSITE" id="PS00798">
    <property type="entry name" value="ALDOKETO_REDUCTASE_1"/>
    <property type="match status" value="1"/>
</dbReference>
<gene>
    <name evidence="6" type="ORF">UHOR_03057</name>
</gene>
<feature type="active site" description="Proton donor" evidence="2">
    <location>
        <position position="57"/>
    </location>
</feature>
<proteinExistence type="predicted"/>
<dbReference type="InterPro" id="IPR018170">
    <property type="entry name" value="Aldo/ket_reductase_CS"/>
</dbReference>
<evidence type="ECO:0000313" key="6">
    <source>
        <dbReference type="EMBL" id="CCF49572.1"/>
    </source>
</evidence>
<dbReference type="eggNOG" id="KOG1577">
    <property type="taxonomic scope" value="Eukaryota"/>
</dbReference>
<organism evidence="6 7">
    <name type="scientific">Ustilago hordei</name>
    <name type="common">Barley covered smut fungus</name>
    <dbReference type="NCBI Taxonomy" id="120017"/>
    <lineage>
        <taxon>Eukaryota</taxon>
        <taxon>Fungi</taxon>
        <taxon>Dikarya</taxon>
        <taxon>Basidiomycota</taxon>
        <taxon>Ustilaginomycotina</taxon>
        <taxon>Ustilaginomycetes</taxon>
        <taxon>Ustilaginales</taxon>
        <taxon>Ustilaginaceae</taxon>
        <taxon>Ustilago</taxon>
    </lineage>
</organism>
<feature type="binding site" evidence="3">
    <location>
        <position position="120"/>
    </location>
    <ligand>
        <name>substrate</name>
    </ligand>
</feature>
<dbReference type="OMA" id="PRIHLGV"/>
<keyword evidence="1" id="KW-0560">Oxidoreductase</keyword>
<dbReference type="FunFam" id="3.20.20.100:FF:000002">
    <property type="entry name" value="2,5-diketo-D-gluconic acid reductase A"/>
    <property type="match status" value="1"/>
</dbReference>
<dbReference type="InterPro" id="IPR036812">
    <property type="entry name" value="NAD(P)_OxRdtase_dom_sf"/>
</dbReference>
<dbReference type="GO" id="GO:0016616">
    <property type="term" value="F:oxidoreductase activity, acting on the CH-OH group of donors, NAD or NADP as acceptor"/>
    <property type="evidence" value="ECO:0007669"/>
    <property type="project" value="UniProtKB-ARBA"/>
</dbReference>
<dbReference type="EMBL" id="CAGI01000146">
    <property type="protein sequence ID" value="CCF49572.1"/>
    <property type="molecule type" value="Genomic_DNA"/>
</dbReference>
<dbReference type="PIRSF" id="PIRSF000097">
    <property type="entry name" value="AKR"/>
    <property type="match status" value="1"/>
</dbReference>
<dbReference type="PROSITE" id="PS00063">
    <property type="entry name" value="ALDOKETO_REDUCTASE_3"/>
    <property type="match status" value="1"/>
</dbReference>
<dbReference type="InterPro" id="IPR020471">
    <property type="entry name" value="AKR"/>
</dbReference>